<keyword evidence="2" id="KW-0732">Signal</keyword>
<dbReference type="EMBL" id="KK101728">
    <property type="protein sequence ID" value="KIY99842.1"/>
    <property type="molecule type" value="Genomic_DNA"/>
</dbReference>
<evidence type="ECO:0000313" key="3">
    <source>
        <dbReference type="EMBL" id="KIY99842.1"/>
    </source>
</evidence>
<evidence type="ECO:0000256" key="1">
    <source>
        <dbReference type="SAM" id="MobiDB-lite"/>
    </source>
</evidence>
<feature type="compositionally biased region" description="Polar residues" evidence="1">
    <location>
        <begin position="76"/>
        <end position="95"/>
    </location>
</feature>
<sequence length="131" mass="13409">MSHRGSAQILLLSIVLAVLIATATSARISGPSDGNTITNTEASSQLGTVGNNNVGGRISLNNQQAQGTSVRGRGNTVEQSLSDTQRGSIGDNTRNARVGIDTRQSQNTDVVGTGNVARQSASTTTTARVDG</sequence>
<protein>
    <recommendedName>
        <fullName evidence="5">Secreted protein</fullName>
    </recommendedName>
</protein>
<accession>A0A0D2JKQ4</accession>
<feature type="signal peptide" evidence="2">
    <location>
        <begin position="1"/>
        <end position="25"/>
    </location>
</feature>
<reference evidence="3 4" key="1">
    <citation type="journal article" date="2013" name="BMC Genomics">
        <title>Reconstruction of the lipid metabolism for the microalga Monoraphidium neglectum from its genome sequence reveals characteristics suitable for biofuel production.</title>
        <authorList>
            <person name="Bogen C."/>
            <person name="Al-Dilaimi A."/>
            <person name="Albersmeier A."/>
            <person name="Wichmann J."/>
            <person name="Grundmann M."/>
            <person name="Rupp O."/>
            <person name="Lauersen K.J."/>
            <person name="Blifernez-Klassen O."/>
            <person name="Kalinowski J."/>
            <person name="Goesmann A."/>
            <person name="Mussgnug J.H."/>
            <person name="Kruse O."/>
        </authorList>
    </citation>
    <scope>NUCLEOTIDE SEQUENCE [LARGE SCALE GENOMIC DNA]</scope>
    <source>
        <strain evidence="3 4">SAG 48.87</strain>
    </source>
</reference>
<gene>
    <name evidence="3" type="ORF">MNEG_8121</name>
</gene>
<feature type="compositionally biased region" description="Polar residues" evidence="1">
    <location>
        <begin position="29"/>
        <end position="69"/>
    </location>
</feature>
<dbReference type="KEGG" id="mng:MNEG_8121"/>
<dbReference type="RefSeq" id="XP_013898862.1">
    <property type="nucleotide sequence ID" value="XM_014043408.1"/>
</dbReference>
<evidence type="ECO:0000313" key="4">
    <source>
        <dbReference type="Proteomes" id="UP000054498"/>
    </source>
</evidence>
<feature type="region of interest" description="Disordered" evidence="1">
    <location>
        <begin position="29"/>
        <end position="98"/>
    </location>
</feature>
<name>A0A0D2JKQ4_9CHLO</name>
<organism evidence="3 4">
    <name type="scientific">Monoraphidium neglectum</name>
    <dbReference type="NCBI Taxonomy" id="145388"/>
    <lineage>
        <taxon>Eukaryota</taxon>
        <taxon>Viridiplantae</taxon>
        <taxon>Chlorophyta</taxon>
        <taxon>core chlorophytes</taxon>
        <taxon>Chlorophyceae</taxon>
        <taxon>CS clade</taxon>
        <taxon>Sphaeropleales</taxon>
        <taxon>Selenastraceae</taxon>
        <taxon>Monoraphidium</taxon>
    </lineage>
</organism>
<dbReference type="Proteomes" id="UP000054498">
    <property type="component" value="Unassembled WGS sequence"/>
</dbReference>
<feature type="chain" id="PRO_5002256131" description="Secreted protein" evidence="2">
    <location>
        <begin position="26"/>
        <end position="131"/>
    </location>
</feature>
<dbReference type="AlphaFoldDB" id="A0A0D2JKQ4"/>
<evidence type="ECO:0008006" key="5">
    <source>
        <dbReference type="Google" id="ProtNLM"/>
    </source>
</evidence>
<keyword evidence="4" id="KW-1185">Reference proteome</keyword>
<evidence type="ECO:0000256" key="2">
    <source>
        <dbReference type="SAM" id="SignalP"/>
    </source>
</evidence>
<dbReference type="GeneID" id="25740997"/>
<proteinExistence type="predicted"/>